<name>A0A381Y435_9ZZZZ</name>
<gene>
    <name evidence="1" type="ORF">METZ01_LOCUS124494</name>
</gene>
<reference evidence="1" key="1">
    <citation type="submission" date="2018-05" db="EMBL/GenBank/DDBJ databases">
        <authorList>
            <person name="Lanie J.A."/>
            <person name="Ng W.-L."/>
            <person name="Kazmierczak K.M."/>
            <person name="Andrzejewski T.M."/>
            <person name="Davidsen T.M."/>
            <person name="Wayne K.J."/>
            <person name="Tettelin H."/>
            <person name="Glass J.I."/>
            <person name="Rusch D."/>
            <person name="Podicherti R."/>
            <person name="Tsui H.-C.T."/>
            <person name="Winkler M.E."/>
        </authorList>
    </citation>
    <scope>NUCLEOTIDE SEQUENCE</scope>
</reference>
<protein>
    <submittedName>
        <fullName evidence="1">Uncharacterized protein</fullName>
    </submittedName>
</protein>
<sequence length="36" mass="3913">RLILPLARNVSAVEAKLEQDELAGQMNTQTLGFAQS</sequence>
<feature type="non-terminal residue" evidence="1">
    <location>
        <position position="1"/>
    </location>
</feature>
<accession>A0A381Y435</accession>
<proteinExistence type="predicted"/>
<dbReference type="EMBL" id="UINC01017319">
    <property type="protein sequence ID" value="SVA71640.1"/>
    <property type="molecule type" value="Genomic_DNA"/>
</dbReference>
<evidence type="ECO:0000313" key="1">
    <source>
        <dbReference type="EMBL" id="SVA71640.1"/>
    </source>
</evidence>
<dbReference type="AlphaFoldDB" id="A0A381Y435"/>
<organism evidence="1">
    <name type="scientific">marine metagenome</name>
    <dbReference type="NCBI Taxonomy" id="408172"/>
    <lineage>
        <taxon>unclassified sequences</taxon>
        <taxon>metagenomes</taxon>
        <taxon>ecological metagenomes</taxon>
    </lineage>
</organism>